<dbReference type="AlphaFoldDB" id="A0AAD3R1Q9"/>
<reference evidence="1" key="1">
    <citation type="submission" date="2022-08" db="EMBL/GenBank/DDBJ databases">
        <title>Genome sequencing of akame (Lates japonicus).</title>
        <authorList>
            <person name="Hashiguchi Y."/>
            <person name="Takahashi H."/>
        </authorList>
    </citation>
    <scope>NUCLEOTIDE SEQUENCE</scope>
    <source>
        <strain evidence="1">Kochi</strain>
    </source>
</reference>
<gene>
    <name evidence="1" type="ORF">AKAME5_000478800</name>
</gene>
<dbReference type="EMBL" id="BRZM01000011">
    <property type="protein sequence ID" value="GLD51795.1"/>
    <property type="molecule type" value="Genomic_DNA"/>
</dbReference>
<proteinExistence type="predicted"/>
<protein>
    <submittedName>
        <fullName evidence="1">Uncharacterized protein</fullName>
    </submittedName>
</protein>
<dbReference type="Proteomes" id="UP001279410">
    <property type="component" value="Unassembled WGS sequence"/>
</dbReference>
<evidence type="ECO:0000313" key="2">
    <source>
        <dbReference type="Proteomes" id="UP001279410"/>
    </source>
</evidence>
<name>A0AAD3R1Q9_LATJO</name>
<evidence type="ECO:0000313" key="1">
    <source>
        <dbReference type="EMBL" id="GLD51795.1"/>
    </source>
</evidence>
<organism evidence="1 2">
    <name type="scientific">Lates japonicus</name>
    <name type="common">Japanese lates</name>
    <dbReference type="NCBI Taxonomy" id="270547"/>
    <lineage>
        <taxon>Eukaryota</taxon>
        <taxon>Metazoa</taxon>
        <taxon>Chordata</taxon>
        <taxon>Craniata</taxon>
        <taxon>Vertebrata</taxon>
        <taxon>Euteleostomi</taxon>
        <taxon>Actinopterygii</taxon>
        <taxon>Neopterygii</taxon>
        <taxon>Teleostei</taxon>
        <taxon>Neoteleostei</taxon>
        <taxon>Acanthomorphata</taxon>
        <taxon>Carangaria</taxon>
        <taxon>Carangaria incertae sedis</taxon>
        <taxon>Centropomidae</taxon>
        <taxon>Lates</taxon>
    </lineage>
</organism>
<comment type="caution">
    <text evidence="1">The sequence shown here is derived from an EMBL/GenBank/DDBJ whole genome shotgun (WGS) entry which is preliminary data.</text>
</comment>
<keyword evidence="2" id="KW-1185">Reference proteome</keyword>
<sequence length="104" mass="11685">MQSLFRKKVACTGKVAEALDQLFSAYDLQEHVDIHVRRAAVLRALPPYLHEDESKFLKLWDPVQSDELDLDDMPVGLVLICPNSTDAAFFCPDRTAVVIEGIEV</sequence>
<accession>A0AAD3R1Q9</accession>